<evidence type="ECO:0000256" key="3">
    <source>
        <dbReference type="ARBA" id="ARBA00022576"/>
    </source>
</evidence>
<evidence type="ECO:0000313" key="8">
    <source>
        <dbReference type="Proteomes" id="UP000612893"/>
    </source>
</evidence>
<accession>A0A934K267</accession>
<evidence type="ECO:0000256" key="4">
    <source>
        <dbReference type="ARBA" id="ARBA00022679"/>
    </source>
</evidence>
<evidence type="ECO:0000256" key="1">
    <source>
        <dbReference type="ARBA" id="ARBA00001933"/>
    </source>
</evidence>
<dbReference type="InterPro" id="IPR015421">
    <property type="entry name" value="PyrdxlP-dep_Trfase_major"/>
</dbReference>
<organism evidence="7 8">
    <name type="scientific">Candidatus Nephthysia bennettiae</name>
    <dbReference type="NCBI Taxonomy" id="3127016"/>
    <lineage>
        <taxon>Bacteria</taxon>
        <taxon>Bacillati</taxon>
        <taxon>Candidatus Dormiibacterota</taxon>
        <taxon>Candidatus Dormibacteria</taxon>
        <taxon>Candidatus Dormibacterales</taxon>
        <taxon>Candidatus Dormibacteraceae</taxon>
        <taxon>Candidatus Nephthysia</taxon>
    </lineage>
</organism>
<dbReference type="Pfam" id="PF00155">
    <property type="entry name" value="Aminotran_1_2"/>
    <property type="match status" value="1"/>
</dbReference>
<dbReference type="CDD" id="cd00609">
    <property type="entry name" value="AAT_like"/>
    <property type="match status" value="1"/>
</dbReference>
<evidence type="ECO:0000313" key="7">
    <source>
        <dbReference type="EMBL" id="MBJ7599142.1"/>
    </source>
</evidence>
<comment type="similarity">
    <text evidence="2">Belongs to the class-I pyridoxal-phosphate-dependent aminotransferase family.</text>
</comment>
<gene>
    <name evidence="7" type="ORF">JF922_13825</name>
</gene>
<feature type="domain" description="Aminotransferase class I/classII large" evidence="6">
    <location>
        <begin position="32"/>
        <end position="379"/>
    </location>
</feature>
<dbReference type="InterPro" id="IPR004839">
    <property type="entry name" value="Aminotransferase_I/II_large"/>
</dbReference>
<name>A0A934K267_9BACT</name>
<proteinExistence type="inferred from homology"/>
<evidence type="ECO:0000256" key="5">
    <source>
        <dbReference type="ARBA" id="ARBA00022898"/>
    </source>
</evidence>
<comment type="caution">
    <text evidence="7">The sequence shown here is derived from an EMBL/GenBank/DDBJ whole genome shotgun (WGS) entry which is preliminary data.</text>
</comment>
<protein>
    <submittedName>
        <fullName evidence="7">Pyridoxal phosphate-dependent aminotransferase</fullName>
    </submittedName>
</protein>
<dbReference type="PANTHER" id="PTHR46383">
    <property type="entry name" value="ASPARTATE AMINOTRANSFERASE"/>
    <property type="match status" value="1"/>
</dbReference>
<dbReference type="Gene3D" id="3.90.1150.10">
    <property type="entry name" value="Aspartate Aminotransferase, domain 1"/>
    <property type="match status" value="1"/>
</dbReference>
<dbReference type="GO" id="GO:0030170">
    <property type="term" value="F:pyridoxal phosphate binding"/>
    <property type="evidence" value="ECO:0007669"/>
    <property type="project" value="InterPro"/>
</dbReference>
<keyword evidence="3 7" id="KW-0032">Aminotransferase</keyword>
<dbReference type="GO" id="GO:0008483">
    <property type="term" value="F:transaminase activity"/>
    <property type="evidence" value="ECO:0007669"/>
    <property type="project" value="UniProtKB-KW"/>
</dbReference>
<keyword evidence="4" id="KW-0808">Transferase</keyword>
<evidence type="ECO:0000256" key="2">
    <source>
        <dbReference type="ARBA" id="ARBA00007441"/>
    </source>
</evidence>
<dbReference type="EMBL" id="JAEKNR010000142">
    <property type="protein sequence ID" value="MBJ7599142.1"/>
    <property type="molecule type" value="Genomic_DNA"/>
</dbReference>
<dbReference type="Proteomes" id="UP000612893">
    <property type="component" value="Unassembled WGS sequence"/>
</dbReference>
<dbReference type="Gene3D" id="3.40.640.10">
    <property type="entry name" value="Type I PLP-dependent aspartate aminotransferase-like (Major domain)"/>
    <property type="match status" value="1"/>
</dbReference>
<dbReference type="GO" id="GO:0006520">
    <property type="term" value="P:amino acid metabolic process"/>
    <property type="evidence" value="ECO:0007669"/>
    <property type="project" value="InterPro"/>
</dbReference>
<dbReference type="SUPFAM" id="SSF53383">
    <property type="entry name" value="PLP-dependent transferases"/>
    <property type="match status" value="1"/>
</dbReference>
<dbReference type="AlphaFoldDB" id="A0A934K267"/>
<dbReference type="RefSeq" id="WP_338202580.1">
    <property type="nucleotide sequence ID" value="NZ_JAEKNR010000142.1"/>
</dbReference>
<keyword evidence="5" id="KW-0663">Pyridoxal phosphate</keyword>
<evidence type="ECO:0000259" key="6">
    <source>
        <dbReference type="Pfam" id="PF00155"/>
    </source>
</evidence>
<dbReference type="InterPro" id="IPR015424">
    <property type="entry name" value="PyrdxlP-dep_Trfase"/>
</dbReference>
<reference evidence="7" key="1">
    <citation type="submission" date="2020-10" db="EMBL/GenBank/DDBJ databases">
        <title>Ca. Dormibacterota MAGs.</title>
        <authorList>
            <person name="Montgomery K."/>
        </authorList>
    </citation>
    <scope>NUCLEOTIDE SEQUENCE [LARGE SCALE GENOMIC DNA]</scope>
    <source>
        <strain evidence="7">SC8812_S17_10</strain>
    </source>
</reference>
<comment type="cofactor">
    <cofactor evidence="1">
        <name>pyridoxal 5'-phosphate</name>
        <dbReference type="ChEBI" id="CHEBI:597326"/>
    </cofactor>
</comment>
<keyword evidence="8" id="KW-1185">Reference proteome</keyword>
<sequence>MSLPPLSSAILEAHHSGIREISNLAMARPGTIRLEVGQPNFPTPSHVAEAGRKAIQEGWTFYTQTFGLPSLRERLAAKLERVNGLSVDPGRIVCGSGGVSVISAAVAALCDPGDEVLLPDPHWPNLTTMAATAHARCVFYPCPAELGFLPDLDRLDALVSERTRLLVVNSPNNPTGAVYPPAVLRAIGEIAERHNIWLLSDQCYDQISLDAEAAAPSLATFADPERVISAFTFSKTYSMTGWRLGYATAAPQVVDGMVKVLESNTSCPSTISQKAGEAALDGPQECVGEMVSAYRRRRDLVVDLLREAALLLSVPQGAFYILADVSPAARDSRSFALRLLDERGVGVAPGTAFGQVAAGAVRISLASSDEDLREGVGRICEMVGELAETPLAPSRPR</sequence>
<dbReference type="InterPro" id="IPR050596">
    <property type="entry name" value="AspAT/PAT-like"/>
</dbReference>
<dbReference type="InterPro" id="IPR015422">
    <property type="entry name" value="PyrdxlP-dep_Trfase_small"/>
</dbReference>